<comment type="caution">
    <text evidence="4">The sequence shown here is derived from an EMBL/GenBank/DDBJ whole genome shotgun (WGS) entry which is preliminary data.</text>
</comment>
<dbReference type="RefSeq" id="WP_201167437.1">
    <property type="nucleotide sequence ID" value="NZ_JAEPWM010000002.1"/>
</dbReference>
<feature type="repeat" description="TPR" evidence="3">
    <location>
        <begin position="76"/>
        <end position="109"/>
    </location>
</feature>
<dbReference type="Gene3D" id="1.25.40.10">
    <property type="entry name" value="Tetratricopeptide repeat domain"/>
    <property type="match status" value="3"/>
</dbReference>
<dbReference type="AlphaFoldDB" id="A0A934WKH9"/>
<dbReference type="Pfam" id="PF13432">
    <property type="entry name" value="TPR_16"/>
    <property type="match status" value="3"/>
</dbReference>
<proteinExistence type="predicted"/>
<dbReference type="InterPro" id="IPR011990">
    <property type="entry name" value="TPR-like_helical_dom_sf"/>
</dbReference>
<dbReference type="InterPro" id="IPR051685">
    <property type="entry name" value="Ycf3/AcsC/BcsC/TPR_MFPF"/>
</dbReference>
<protein>
    <submittedName>
        <fullName evidence="4">Tetratricopeptide repeat protein</fullName>
    </submittedName>
</protein>
<dbReference type="Proteomes" id="UP000630528">
    <property type="component" value="Unassembled WGS sequence"/>
</dbReference>
<dbReference type="SUPFAM" id="SSF53756">
    <property type="entry name" value="UDP-Glycosyltransferase/glycogen phosphorylase"/>
    <property type="match status" value="1"/>
</dbReference>
<dbReference type="InterPro" id="IPR002201">
    <property type="entry name" value="Glyco_trans_9"/>
</dbReference>
<dbReference type="PROSITE" id="PS50005">
    <property type="entry name" value="TPR"/>
    <property type="match status" value="2"/>
</dbReference>
<name>A0A934WKH9_9BURK</name>
<dbReference type="GO" id="GO:0016757">
    <property type="term" value="F:glycosyltransferase activity"/>
    <property type="evidence" value="ECO:0007669"/>
    <property type="project" value="InterPro"/>
</dbReference>
<evidence type="ECO:0000256" key="3">
    <source>
        <dbReference type="PROSITE-ProRule" id="PRU00339"/>
    </source>
</evidence>
<dbReference type="PANTHER" id="PTHR44943:SF8">
    <property type="entry name" value="TPR REPEAT-CONTAINING PROTEIN MJ0263"/>
    <property type="match status" value="1"/>
</dbReference>
<organism evidence="4 5">
    <name type="scientific">Ramlibacter ginsenosidimutans</name>
    <dbReference type="NCBI Taxonomy" id="502333"/>
    <lineage>
        <taxon>Bacteria</taxon>
        <taxon>Pseudomonadati</taxon>
        <taxon>Pseudomonadota</taxon>
        <taxon>Betaproteobacteria</taxon>
        <taxon>Burkholderiales</taxon>
        <taxon>Comamonadaceae</taxon>
        <taxon>Ramlibacter</taxon>
    </lineage>
</organism>
<dbReference type="PANTHER" id="PTHR44943">
    <property type="entry name" value="CELLULOSE SYNTHASE OPERON PROTEIN C"/>
    <property type="match status" value="1"/>
</dbReference>
<dbReference type="InterPro" id="IPR019734">
    <property type="entry name" value="TPR_rpt"/>
</dbReference>
<evidence type="ECO:0000313" key="5">
    <source>
        <dbReference type="Proteomes" id="UP000630528"/>
    </source>
</evidence>
<dbReference type="Pfam" id="PF01075">
    <property type="entry name" value="Glyco_transf_9"/>
    <property type="match status" value="1"/>
</dbReference>
<keyword evidence="2 3" id="KW-0802">TPR repeat</keyword>
<dbReference type="SUPFAM" id="SSF48439">
    <property type="entry name" value="Protein prenylyltransferase"/>
    <property type="match status" value="1"/>
</dbReference>
<feature type="repeat" description="TPR" evidence="3">
    <location>
        <begin position="211"/>
        <end position="244"/>
    </location>
</feature>
<evidence type="ECO:0000256" key="1">
    <source>
        <dbReference type="ARBA" id="ARBA00022737"/>
    </source>
</evidence>
<reference evidence="4" key="2">
    <citation type="submission" date="2021-01" db="EMBL/GenBank/DDBJ databases">
        <authorList>
            <person name="Kang M."/>
        </authorList>
    </citation>
    <scope>NUCLEOTIDE SEQUENCE</scope>
    <source>
        <strain evidence="4">KACC 17527</strain>
    </source>
</reference>
<dbReference type="EMBL" id="JAEPWM010000002">
    <property type="protein sequence ID" value="MBK6005749.1"/>
    <property type="molecule type" value="Genomic_DNA"/>
</dbReference>
<reference evidence="4" key="1">
    <citation type="journal article" date="2012" name="J. Microbiol. Biotechnol.">
        <title>Ramlibacter ginsenosidimutans sp. nov., with ginsenoside-converting activity.</title>
        <authorList>
            <person name="Wang L."/>
            <person name="An D.S."/>
            <person name="Kim S.G."/>
            <person name="Jin F.X."/>
            <person name="Kim S.C."/>
            <person name="Lee S.T."/>
            <person name="Im W.T."/>
        </authorList>
    </citation>
    <scope>NUCLEOTIDE SEQUENCE</scope>
    <source>
        <strain evidence="4">KACC 17527</strain>
    </source>
</reference>
<evidence type="ECO:0000256" key="2">
    <source>
        <dbReference type="ARBA" id="ARBA00022803"/>
    </source>
</evidence>
<dbReference type="SMART" id="SM00028">
    <property type="entry name" value="TPR"/>
    <property type="match status" value="7"/>
</dbReference>
<dbReference type="Pfam" id="PF14559">
    <property type="entry name" value="TPR_19"/>
    <property type="match status" value="1"/>
</dbReference>
<sequence length="591" mass="64773">MAATDWRKRGNDALAAGDFAEAARCYEQGVLASPQDAALRLNLGFVLLEQGQFAPAAERLRQALALRRPDDGCALHEVHYLLGRARAGLGQHVEAVASFEAALRAQPAFAEALEDGARSLHSLERHAEAAEWIQRLLALRPTYFNRLLLATELNASERHAEAAALLDALCVEEPTNADATLLRFSALIKTGRHAEALEETDRAIAVHGRSASLLANRSVPLERLGRCQEALDCIEQALALEPANRVALVNRCTVLTQLLRLPEAIQAGEEALKSLPEDAEVHLALSIALLMRGDLQRGWQEHEWRRRSAATRGKLLQLEGKRMWAGESLQGRTIFLHGEQGFGDNIQFVRYVQPIAQQAQSVVLIVPAALESLVARSLPANCRLLPQNSALPPIDFHCPLMTVPAIVGTTEDTIPSQVPYLHADAALLPAWRERLGNGTLNVGIAWAGNPKHTNDHNRSMPLASLRRLDAPGCRFVTVQPGLGEADRALLADWPSAIDLGSEVRSFDETAALIEALDLVITVDTSIAHLAGALGKPVWMMLAHVPDWRWMLERSDSPWYPSARLYRQPAPRDWASVVDSVRRDLLALCAAR</sequence>
<accession>A0A934WKH9</accession>
<keyword evidence="1" id="KW-0677">Repeat</keyword>
<dbReference type="Gene3D" id="3.40.50.2000">
    <property type="entry name" value="Glycogen Phosphorylase B"/>
    <property type="match status" value="1"/>
</dbReference>
<gene>
    <name evidence="4" type="ORF">JJB11_06545</name>
</gene>
<keyword evidence="5" id="KW-1185">Reference proteome</keyword>
<dbReference type="SUPFAM" id="SSF48452">
    <property type="entry name" value="TPR-like"/>
    <property type="match status" value="1"/>
</dbReference>
<evidence type="ECO:0000313" key="4">
    <source>
        <dbReference type="EMBL" id="MBK6005749.1"/>
    </source>
</evidence>